<organism evidence="1 2">
    <name type="scientific">Bacillus oleivorans</name>
    <dbReference type="NCBI Taxonomy" id="1448271"/>
    <lineage>
        <taxon>Bacteria</taxon>
        <taxon>Bacillati</taxon>
        <taxon>Bacillota</taxon>
        <taxon>Bacilli</taxon>
        <taxon>Bacillales</taxon>
        <taxon>Bacillaceae</taxon>
        <taxon>Bacillus</taxon>
    </lineage>
</organism>
<protein>
    <submittedName>
        <fullName evidence="1">Uncharacterized protein</fullName>
    </submittedName>
</protein>
<evidence type="ECO:0000313" key="1">
    <source>
        <dbReference type="EMBL" id="SNX67809.1"/>
    </source>
</evidence>
<dbReference type="OrthoDB" id="2974221at2"/>
<keyword evidence="2" id="KW-1185">Reference proteome</keyword>
<proteinExistence type="predicted"/>
<dbReference type="Pfam" id="PF24175">
    <property type="entry name" value="SU10_adaptor"/>
    <property type="match status" value="1"/>
</dbReference>
<evidence type="ECO:0000313" key="2">
    <source>
        <dbReference type="Proteomes" id="UP000219546"/>
    </source>
</evidence>
<dbReference type="InterPro" id="IPR056209">
    <property type="entry name" value="SU10_adaptor"/>
</dbReference>
<dbReference type="Proteomes" id="UP000219546">
    <property type="component" value="Unassembled WGS sequence"/>
</dbReference>
<accession>A0A285CJW4</accession>
<dbReference type="RefSeq" id="WP_097157232.1">
    <property type="nucleotide sequence ID" value="NZ_JBEPMQ010000013.1"/>
</dbReference>
<name>A0A285CJW4_9BACI</name>
<dbReference type="EMBL" id="OAOP01000002">
    <property type="protein sequence ID" value="SNX67809.1"/>
    <property type="molecule type" value="Genomic_DNA"/>
</dbReference>
<reference evidence="1 2" key="1">
    <citation type="submission" date="2017-08" db="EMBL/GenBank/DDBJ databases">
        <authorList>
            <person name="de Groot N.N."/>
        </authorList>
    </citation>
    <scope>NUCLEOTIDE SEQUENCE [LARGE SCALE GENOMIC DNA]</scope>
    <source>
        <strain evidence="1 2">JC228</strain>
    </source>
</reference>
<dbReference type="AlphaFoldDB" id="A0A285CJW4"/>
<gene>
    <name evidence="1" type="ORF">SAMN05877753_10213</name>
</gene>
<sequence length="190" mass="21944">MGRSTVQQLITRAQNMNSYNNSGVESNIQWVDFFNEALVQMVDDLNLEEVYEIPYTLDQREYTLPDDFYGLLLVNDLSKKTRLAARRNYDQVYPYGYWIMDKGSHFALDVVHSNPTTLQILYKRYPKQLNIGEIATQKPEVPTVGETALCFKAINRALLNNNQVEQANYFDELYNREKGVIRTAGTRAKG</sequence>